<evidence type="ECO:0000313" key="2">
    <source>
        <dbReference type="EMBL" id="MBM7644110.1"/>
    </source>
</evidence>
<evidence type="ECO:0000313" key="3">
    <source>
        <dbReference type="Proteomes" id="UP000808914"/>
    </source>
</evidence>
<gene>
    <name evidence="2" type="ORF">JOD45_000301</name>
</gene>
<feature type="transmembrane region" description="Helical" evidence="1">
    <location>
        <begin position="6"/>
        <end position="24"/>
    </location>
</feature>
<organism evidence="2 3">
    <name type="scientific">Scopulibacillus daqui</name>
    <dbReference type="NCBI Taxonomy" id="1469162"/>
    <lineage>
        <taxon>Bacteria</taxon>
        <taxon>Bacillati</taxon>
        <taxon>Bacillota</taxon>
        <taxon>Bacilli</taxon>
        <taxon>Bacillales</taxon>
        <taxon>Sporolactobacillaceae</taxon>
        <taxon>Scopulibacillus</taxon>
    </lineage>
</organism>
<dbReference type="Proteomes" id="UP000808914">
    <property type="component" value="Unassembled WGS sequence"/>
</dbReference>
<evidence type="ECO:0000256" key="1">
    <source>
        <dbReference type="SAM" id="Phobius"/>
    </source>
</evidence>
<proteinExistence type="predicted"/>
<comment type="caution">
    <text evidence="2">The sequence shown here is derived from an EMBL/GenBank/DDBJ whole genome shotgun (WGS) entry which is preliminary data.</text>
</comment>
<reference evidence="2 3" key="1">
    <citation type="submission" date="2021-01" db="EMBL/GenBank/DDBJ databases">
        <title>Genomic Encyclopedia of Type Strains, Phase IV (KMG-IV): sequencing the most valuable type-strain genomes for metagenomic binning, comparative biology and taxonomic classification.</title>
        <authorList>
            <person name="Goeker M."/>
        </authorList>
    </citation>
    <scope>NUCLEOTIDE SEQUENCE [LARGE SCALE GENOMIC DNA]</scope>
    <source>
        <strain evidence="2 3">DSM 28236</strain>
    </source>
</reference>
<keyword evidence="1" id="KW-1133">Transmembrane helix</keyword>
<protein>
    <submittedName>
        <fullName evidence="2">Uncharacterized protein</fullName>
    </submittedName>
</protein>
<keyword evidence="1" id="KW-0812">Transmembrane</keyword>
<sequence length="31" mass="3561">MAIIANFLILLCVLPLFIIIGVMFKKLKQKK</sequence>
<name>A0ABS2PWL8_9BACL</name>
<keyword evidence="1" id="KW-0472">Membrane</keyword>
<keyword evidence="3" id="KW-1185">Reference proteome</keyword>
<accession>A0ABS2PWL8</accession>
<dbReference type="EMBL" id="JAFBER010000001">
    <property type="protein sequence ID" value="MBM7644110.1"/>
    <property type="molecule type" value="Genomic_DNA"/>
</dbReference>